<protein>
    <recommendedName>
        <fullName evidence="4">Formylmethanofuran dehydrogenase subunit E domain-containing protein</fullName>
    </recommendedName>
</protein>
<reference evidence="2 3" key="1">
    <citation type="journal article" date="2019" name="Int. J. Syst. Evol. Microbiol.">
        <title>The Global Catalogue of Microorganisms (GCM) 10K type strain sequencing project: providing services to taxonomists for standard genome sequencing and annotation.</title>
        <authorList>
            <consortium name="The Broad Institute Genomics Platform"/>
            <consortium name="The Broad Institute Genome Sequencing Center for Infectious Disease"/>
            <person name="Wu L."/>
            <person name="Ma J."/>
        </authorList>
    </citation>
    <scope>NUCLEOTIDE SEQUENCE [LARGE SCALE GENOMIC DNA]</scope>
    <source>
        <strain evidence="2 3">CGMCC 1.12285</strain>
    </source>
</reference>
<organism evidence="2 3">
    <name type="scientific">Halolamina salina</name>
    <dbReference type="NCBI Taxonomy" id="1220023"/>
    <lineage>
        <taxon>Archaea</taxon>
        <taxon>Methanobacteriati</taxon>
        <taxon>Methanobacteriota</taxon>
        <taxon>Stenosarchaea group</taxon>
        <taxon>Halobacteria</taxon>
        <taxon>Halobacteriales</taxon>
        <taxon>Haloferacaceae</taxon>
    </lineage>
</organism>
<dbReference type="RefSeq" id="WP_379730885.1">
    <property type="nucleotide sequence ID" value="NZ_JBHSWZ010000031.1"/>
</dbReference>
<dbReference type="Proteomes" id="UP001597111">
    <property type="component" value="Unassembled WGS sequence"/>
</dbReference>
<evidence type="ECO:0000313" key="3">
    <source>
        <dbReference type="Proteomes" id="UP001597111"/>
    </source>
</evidence>
<keyword evidence="3" id="KW-1185">Reference proteome</keyword>
<evidence type="ECO:0008006" key="4">
    <source>
        <dbReference type="Google" id="ProtNLM"/>
    </source>
</evidence>
<accession>A0ABD6B5P7</accession>
<gene>
    <name evidence="2" type="ORF">ACFR9S_06375</name>
</gene>
<dbReference type="AlphaFoldDB" id="A0ABD6B5P7"/>
<comment type="caution">
    <text evidence="2">The sequence shown here is derived from an EMBL/GenBank/DDBJ whole genome shotgun (WGS) entry which is preliminary data.</text>
</comment>
<evidence type="ECO:0000256" key="1">
    <source>
        <dbReference type="SAM" id="MobiDB-lite"/>
    </source>
</evidence>
<name>A0ABD6B5P7_9EURY</name>
<proteinExistence type="predicted"/>
<dbReference type="EMBL" id="JBHUDH010000053">
    <property type="protein sequence ID" value="MFD1525930.1"/>
    <property type="molecule type" value="Genomic_DNA"/>
</dbReference>
<feature type="region of interest" description="Disordered" evidence="1">
    <location>
        <begin position="1"/>
        <end position="27"/>
    </location>
</feature>
<evidence type="ECO:0000313" key="2">
    <source>
        <dbReference type="EMBL" id="MFD1525930.1"/>
    </source>
</evidence>
<sequence>MSKIDSPTADGTVQAPTDTHWERLPEADPIRIRDPLAEVLGTVPAGEPFVLTFGDVVKAAGHACPAVAGAYRSTQLALERLYPDTLPVRSEIEVTVGGSPGDSGLGPMANVVRHITGAADETGFAGFGGFGGREKLLTFGEVDAAGRAFRFERTDVDSAVVVSFDPSATGADSEGGGPPMRMLSKLVAGDADEAEAATFRDQWHDRVQGILDAPPGDGPFTIEDTA</sequence>